<dbReference type="Pfam" id="PF00656">
    <property type="entry name" value="Peptidase_C14"/>
    <property type="match status" value="1"/>
</dbReference>
<organism evidence="2 3">
    <name type="scientific">Candidatus Magnetoglobus multicellularis str. Araruama</name>
    <dbReference type="NCBI Taxonomy" id="890399"/>
    <lineage>
        <taxon>Bacteria</taxon>
        <taxon>Pseudomonadati</taxon>
        <taxon>Thermodesulfobacteriota</taxon>
        <taxon>Desulfobacteria</taxon>
        <taxon>Desulfobacterales</taxon>
        <taxon>Desulfobacteraceae</taxon>
        <taxon>Candidatus Magnetoglobus</taxon>
    </lineage>
</organism>
<dbReference type="EMBL" id="ATBP01001555">
    <property type="protein sequence ID" value="ETR67110.1"/>
    <property type="molecule type" value="Genomic_DNA"/>
</dbReference>
<reference evidence="3" key="1">
    <citation type="submission" date="2012-11" db="EMBL/GenBank/DDBJ databases">
        <authorList>
            <person name="Lucero-Rivera Y.E."/>
            <person name="Tovar-Ramirez D."/>
        </authorList>
    </citation>
    <scope>NUCLEOTIDE SEQUENCE [LARGE SCALE GENOMIC DNA]</scope>
    <source>
        <strain evidence="3">Araruama</strain>
    </source>
</reference>
<gene>
    <name evidence="2" type="ORF">OMM_11942</name>
</gene>
<protein>
    <recommendedName>
        <fullName evidence="1">Peptidase C14 caspase domain-containing protein</fullName>
    </recommendedName>
</protein>
<accession>A0A1V1NX04</accession>
<dbReference type="GO" id="GO:0004197">
    <property type="term" value="F:cysteine-type endopeptidase activity"/>
    <property type="evidence" value="ECO:0007669"/>
    <property type="project" value="InterPro"/>
</dbReference>
<feature type="domain" description="Peptidase C14 caspase" evidence="1">
    <location>
        <begin position="3"/>
        <end position="168"/>
    </location>
</feature>
<dbReference type="InterPro" id="IPR029030">
    <property type="entry name" value="Caspase-like_dom_sf"/>
</dbReference>
<name>A0A1V1NX04_9BACT</name>
<dbReference type="Gene3D" id="3.40.50.1460">
    <property type="match status" value="1"/>
</dbReference>
<dbReference type="InterPro" id="IPR011600">
    <property type="entry name" value="Pept_C14_caspase"/>
</dbReference>
<evidence type="ECO:0000259" key="1">
    <source>
        <dbReference type="Pfam" id="PF00656"/>
    </source>
</evidence>
<dbReference type="SUPFAM" id="SSF52129">
    <property type="entry name" value="Caspase-like"/>
    <property type="match status" value="1"/>
</dbReference>
<evidence type="ECO:0000313" key="3">
    <source>
        <dbReference type="Proteomes" id="UP000189670"/>
    </source>
</evidence>
<evidence type="ECO:0000313" key="2">
    <source>
        <dbReference type="EMBL" id="ETR67110.1"/>
    </source>
</evidence>
<comment type="caution">
    <text evidence="2">The sequence shown here is derived from an EMBL/GenBank/DDBJ whole genome shotgun (WGS) entry which is preliminary data.</text>
</comment>
<dbReference type="GO" id="GO:0006508">
    <property type="term" value="P:proteolysis"/>
    <property type="evidence" value="ECO:0007669"/>
    <property type="project" value="InterPro"/>
</dbReference>
<proteinExistence type="predicted"/>
<sequence>MGDVFMLYLAGHGDIIEGDYHFIPWEMRYTSPEALKTGSISRSQFQECLKEIKAQKSMIIIDTCHAGGFSTNETGAFAMRGMEEKSAIRRFKHFTGRAIFAAAAKDQKAPEGYKNHGVFTYALLEAMTEKADIFGNNNGFISVDEVVKYVTERVAEISEKEWQISQYPYSDLSGSPYFDIGCRKGYDQPGCQP</sequence>
<dbReference type="AlphaFoldDB" id="A0A1V1NX04"/>
<dbReference type="Proteomes" id="UP000189670">
    <property type="component" value="Unassembled WGS sequence"/>
</dbReference>